<keyword evidence="5 7" id="KW-1133">Transmembrane helix</keyword>
<dbReference type="Proteomes" id="UP001236559">
    <property type="component" value="Unassembled WGS sequence"/>
</dbReference>
<proteinExistence type="inferred from homology"/>
<evidence type="ECO:0000256" key="3">
    <source>
        <dbReference type="ARBA" id="ARBA00022475"/>
    </source>
</evidence>
<evidence type="ECO:0000256" key="2">
    <source>
        <dbReference type="ARBA" id="ARBA00022448"/>
    </source>
</evidence>
<protein>
    <submittedName>
        <fullName evidence="9">Peptide/nickel transport system permease protein</fullName>
    </submittedName>
</protein>
<dbReference type="InterPro" id="IPR045621">
    <property type="entry name" value="BPD_transp_1_N"/>
</dbReference>
<feature type="transmembrane region" description="Helical" evidence="7">
    <location>
        <begin position="101"/>
        <end position="121"/>
    </location>
</feature>
<gene>
    <name evidence="9" type="ORF">J2S72_001366</name>
</gene>
<keyword evidence="2 7" id="KW-0813">Transport</keyword>
<comment type="caution">
    <text evidence="9">The sequence shown here is derived from an EMBL/GenBank/DDBJ whole genome shotgun (WGS) entry which is preliminary data.</text>
</comment>
<evidence type="ECO:0000256" key="6">
    <source>
        <dbReference type="ARBA" id="ARBA00023136"/>
    </source>
</evidence>
<dbReference type="SUPFAM" id="SSF161098">
    <property type="entry name" value="MetI-like"/>
    <property type="match status" value="1"/>
</dbReference>
<evidence type="ECO:0000256" key="4">
    <source>
        <dbReference type="ARBA" id="ARBA00022692"/>
    </source>
</evidence>
<dbReference type="Gene3D" id="1.10.3720.10">
    <property type="entry name" value="MetI-like"/>
    <property type="match status" value="1"/>
</dbReference>
<evidence type="ECO:0000259" key="8">
    <source>
        <dbReference type="PROSITE" id="PS50928"/>
    </source>
</evidence>
<keyword evidence="10" id="KW-1185">Reference proteome</keyword>
<dbReference type="Pfam" id="PF00528">
    <property type="entry name" value="BPD_transp_1"/>
    <property type="match status" value="1"/>
</dbReference>
<keyword evidence="4 7" id="KW-0812">Transmembrane</keyword>
<organism evidence="9 10">
    <name type="scientific">Peptoniphilus koenoeneniae</name>
    <dbReference type="NCBI Taxonomy" id="507751"/>
    <lineage>
        <taxon>Bacteria</taxon>
        <taxon>Bacillati</taxon>
        <taxon>Bacillota</taxon>
        <taxon>Tissierellia</taxon>
        <taxon>Tissierellales</taxon>
        <taxon>Peptoniphilaceae</taxon>
        <taxon>Peptoniphilus</taxon>
    </lineage>
</organism>
<dbReference type="RefSeq" id="WP_307495227.1">
    <property type="nucleotide sequence ID" value="NZ_JAUSTN010000006.1"/>
</dbReference>
<keyword evidence="6 7" id="KW-0472">Membrane</keyword>
<comment type="similarity">
    <text evidence="7">Belongs to the binding-protein-dependent transport system permease family.</text>
</comment>
<dbReference type="InterPro" id="IPR035906">
    <property type="entry name" value="MetI-like_sf"/>
</dbReference>
<feature type="transmembrane region" description="Helical" evidence="7">
    <location>
        <begin position="242"/>
        <end position="267"/>
    </location>
</feature>
<dbReference type="InterPro" id="IPR000515">
    <property type="entry name" value="MetI-like"/>
</dbReference>
<dbReference type="PROSITE" id="PS50928">
    <property type="entry name" value="ABC_TM1"/>
    <property type="match status" value="1"/>
</dbReference>
<feature type="transmembrane region" description="Helical" evidence="7">
    <location>
        <begin position="9"/>
        <end position="27"/>
    </location>
</feature>
<keyword evidence="3" id="KW-1003">Cell membrane</keyword>
<reference evidence="9 10" key="1">
    <citation type="submission" date="2023-07" db="EMBL/GenBank/DDBJ databases">
        <title>Genomic Encyclopedia of Type Strains, Phase IV (KMG-IV): sequencing the most valuable type-strain genomes for metagenomic binning, comparative biology and taxonomic classification.</title>
        <authorList>
            <person name="Goeker M."/>
        </authorList>
    </citation>
    <scope>NUCLEOTIDE SEQUENCE [LARGE SCALE GENOMIC DNA]</scope>
    <source>
        <strain evidence="9 10">DSM 22616</strain>
    </source>
</reference>
<evidence type="ECO:0000256" key="1">
    <source>
        <dbReference type="ARBA" id="ARBA00004651"/>
    </source>
</evidence>
<comment type="subcellular location">
    <subcellularLocation>
        <location evidence="1 7">Cell membrane</location>
        <topology evidence="1 7">Multi-pass membrane protein</topology>
    </subcellularLocation>
</comment>
<name>A0ABU0AVQ2_9FIRM</name>
<feature type="domain" description="ABC transmembrane type-1" evidence="8">
    <location>
        <begin position="95"/>
        <end position="306"/>
    </location>
</feature>
<dbReference type="CDD" id="cd06261">
    <property type="entry name" value="TM_PBP2"/>
    <property type="match status" value="1"/>
</dbReference>
<dbReference type="PANTHER" id="PTHR43163:SF6">
    <property type="entry name" value="DIPEPTIDE TRANSPORT SYSTEM PERMEASE PROTEIN DPPB-RELATED"/>
    <property type="match status" value="1"/>
</dbReference>
<evidence type="ECO:0000256" key="5">
    <source>
        <dbReference type="ARBA" id="ARBA00022989"/>
    </source>
</evidence>
<evidence type="ECO:0000313" key="9">
    <source>
        <dbReference type="EMBL" id="MDQ0275341.1"/>
    </source>
</evidence>
<accession>A0ABU0AVQ2</accession>
<feature type="transmembrane region" description="Helical" evidence="7">
    <location>
        <begin position="133"/>
        <end position="157"/>
    </location>
</feature>
<dbReference type="Pfam" id="PF19300">
    <property type="entry name" value="BPD_transp_1_N"/>
    <property type="match status" value="1"/>
</dbReference>
<feature type="transmembrane region" description="Helical" evidence="7">
    <location>
        <begin position="287"/>
        <end position="313"/>
    </location>
</feature>
<dbReference type="NCBIfam" id="NF045472">
    <property type="entry name" value="Opp4B"/>
    <property type="match status" value="1"/>
</dbReference>
<evidence type="ECO:0000256" key="7">
    <source>
        <dbReference type="RuleBase" id="RU363032"/>
    </source>
</evidence>
<dbReference type="EMBL" id="JAUSTN010000006">
    <property type="protein sequence ID" value="MDQ0275341.1"/>
    <property type="molecule type" value="Genomic_DNA"/>
</dbReference>
<sequence>MWKTVLRRILLMIPQLFILSVLIFILAKFMPGDALTGSIGPNTDASVIEQLRRDSGWYDPWHVQYGRWITNAFKGDFGISTQYKQPVTRVIGSRAINTFNLSLFALILMYIIALPLGIFSGKYQGSKFDKGVVLYNFISYAMPSFVLYLFAILFFGYTLKWFPTMGSVDSSLNPGTLSYVLSKFYHLIMPASCIAILSTTGTIQYLRNEIIDAKTEDYVKTARSKGVPMNKVYTHHIFRNSLLPIAAFFGFQITGLLGGSIIAESIFNYPGMGNLFIDSIVTRDFPTVNALIMLFGLLNLLGSLLSDIIMSIVDPRIRIE</sequence>
<evidence type="ECO:0000313" key="10">
    <source>
        <dbReference type="Proteomes" id="UP001236559"/>
    </source>
</evidence>
<feature type="transmembrane region" description="Helical" evidence="7">
    <location>
        <begin position="177"/>
        <end position="197"/>
    </location>
</feature>
<dbReference type="PANTHER" id="PTHR43163">
    <property type="entry name" value="DIPEPTIDE TRANSPORT SYSTEM PERMEASE PROTEIN DPPB-RELATED"/>
    <property type="match status" value="1"/>
</dbReference>